<reference evidence="1" key="1">
    <citation type="thesis" date="2020" institute="ProQuest LLC" country="789 East Eisenhower Parkway, Ann Arbor, MI, USA">
        <title>Comparative Genomics and Chromosome Evolution.</title>
        <authorList>
            <person name="Mudd A.B."/>
        </authorList>
    </citation>
    <scope>NUCLEOTIDE SEQUENCE</scope>
    <source>
        <strain evidence="1">237g6f4</strain>
        <tissue evidence="1">Blood</tissue>
    </source>
</reference>
<sequence length="70" mass="7363">MPGFRFSGASHRSVCAVMPCNSSWAVCLLSPRLSSLSTACCRLATALLLCLELPTDGAMPTDGNSEEEEA</sequence>
<evidence type="ECO:0000313" key="1">
    <source>
        <dbReference type="EMBL" id="KAG8586059.1"/>
    </source>
</evidence>
<comment type="caution">
    <text evidence="1">The sequence shown here is derived from an EMBL/GenBank/DDBJ whole genome shotgun (WGS) entry which is preliminary data.</text>
</comment>
<accession>A0AAV7CLY8</accession>
<dbReference type="Proteomes" id="UP000824782">
    <property type="component" value="Unassembled WGS sequence"/>
</dbReference>
<dbReference type="EMBL" id="WNYA01000002">
    <property type="protein sequence ID" value="KAG8586059.1"/>
    <property type="molecule type" value="Genomic_DNA"/>
</dbReference>
<proteinExistence type="predicted"/>
<keyword evidence="2" id="KW-1185">Reference proteome</keyword>
<evidence type="ECO:0008006" key="3">
    <source>
        <dbReference type="Google" id="ProtNLM"/>
    </source>
</evidence>
<evidence type="ECO:0000313" key="2">
    <source>
        <dbReference type="Proteomes" id="UP000824782"/>
    </source>
</evidence>
<organism evidence="1 2">
    <name type="scientific">Engystomops pustulosus</name>
    <name type="common">Tungara frog</name>
    <name type="synonym">Physalaemus pustulosus</name>
    <dbReference type="NCBI Taxonomy" id="76066"/>
    <lineage>
        <taxon>Eukaryota</taxon>
        <taxon>Metazoa</taxon>
        <taxon>Chordata</taxon>
        <taxon>Craniata</taxon>
        <taxon>Vertebrata</taxon>
        <taxon>Euteleostomi</taxon>
        <taxon>Amphibia</taxon>
        <taxon>Batrachia</taxon>
        <taxon>Anura</taxon>
        <taxon>Neobatrachia</taxon>
        <taxon>Hyloidea</taxon>
        <taxon>Leptodactylidae</taxon>
        <taxon>Leiuperinae</taxon>
        <taxon>Engystomops</taxon>
    </lineage>
</organism>
<gene>
    <name evidence="1" type="ORF">GDO81_005226</name>
</gene>
<protein>
    <recommendedName>
        <fullName evidence="3">Secreted protein</fullName>
    </recommendedName>
</protein>
<name>A0AAV7CLY8_ENGPU</name>
<dbReference type="AlphaFoldDB" id="A0AAV7CLY8"/>